<evidence type="ECO:0000313" key="1">
    <source>
        <dbReference type="EMBL" id="CAD6187350.1"/>
    </source>
</evidence>
<proteinExistence type="predicted"/>
<protein>
    <submittedName>
        <fullName evidence="1">Uncharacterized protein</fullName>
    </submittedName>
</protein>
<accession>A0A8S1H1Z5</accession>
<name>A0A8S1H1Z5_9PELO</name>
<gene>
    <name evidence="1" type="ORF">CAUJ_LOCUS3269</name>
</gene>
<organism evidence="1 2">
    <name type="scientific">Caenorhabditis auriculariae</name>
    <dbReference type="NCBI Taxonomy" id="2777116"/>
    <lineage>
        <taxon>Eukaryota</taxon>
        <taxon>Metazoa</taxon>
        <taxon>Ecdysozoa</taxon>
        <taxon>Nematoda</taxon>
        <taxon>Chromadorea</taxon>
        <taxon>Rhabditida</taxon>
        <taxon>Rhabditina</taxon>
        <taxon>Rhabditomorpha</taxon>
        <taxon>Rhabditoidea</taxon>
        <taxon>Rhabditidae</taxon>
        <taxon>Peloderinae</taxon>
        <taxon>Caenorhabditis</taxon>
    </lineage>
</organism>
<comment type="caution">
    <text evidence="1">The sequence shown here is derived from an EMBL/GenBank/DDBJ whole genome shotgun (WGS) entry which is preliminary data.</text>
</comment>
<reference evidence="1" key="1">
    <citation type="submission" date="2020-10" db="EMBL/GenBank/DDBJ databases">
        <authorList>
            <person name="Kikuchi T."/>
        </authorList>
    </citation>
    <scope>NUCLEOTIDE SEQUENCE</scope>
    <source>
        <strain evidence="1">NKZ352</strain>
    </source>
</reference>
<sequence>MTLIIEQYGCIRVDVARKSHSIQNPATETVAETIQDGRLVFSGNIAKDAALSRTCMADYRVAILLWAVNCLVLMLP</sequence>
<dbReference type="Proteomes" id="UP000835052">
    <property type="component" value="Unassembled WGS sequence"/>
</dbReference>
<evidence type="ECO:0000313" key="2">
    <source>
        <dbReference type="Proteomes" id="UP000835052"/>
    </source>
</evidence>
<dbReference type="EMBL" id="CAJGYM010000006">
    <property type="protein sequence ID" value="CAD6187350.1"/>
    <property type="molecule type" value="Genomic_DNA"/>
</dbReference>
<keyword evidence="2" id="KW-1185">Reference proteome</keyword>
<dbReference type="AlphaFoldDB" id="A0A8S1H1Z5"/>